<feature type="compositionally biased region" description="Basic and acidic residues" evidence="1">
    <location>
        <begin position="102"/>
        <end position="136"/>
    </location>
</feature>
<name>A0AA38RTD8_9PEZI</name>
<accession>A0AA38RTD8</accession>
<gene>
    <name evidence="2" type="ORF">NKR23_g91</name>
</gene>
<keyword evidence="3" id="KW-1185">Reference proteome</keyword>
<feature type="region of interest" description="Disordered" evidence="1">
    <location>
        <begin position="1"/>
        <end position="88"/>
    </location>
</feature>
<feature type="region of interest" description="Disordered" evidence="1">
    <location>
        <begin position="100"/>
        <end position="157"/>
    </location>
</feature>
<evidence type="ECO:0000313" key="2">
    <source>
        <dbReference type="EMBL" id="KAJ9157773.1"/>
    </source>
</evidence>
<proteinExistence type="predicted"/>
<protein>
    <submittedName>
        <fullName evidence="2">Uncharacterized protein</fullName>
    </submittedName>
</protein>
<feature type="compositionally biased region" description="Pro residues" evidence="1">
    <location>
        <begin position="18"/>
        <end position="30"/>
    </location>
</feature>
<comment type="caution">
    <text evidence="2">The sequence shown here is derived from an EMBL/GenBank/DDBJ whole genome shotgun (WGS) entry which is preliminary data.</text>
</comment>
<dbReference type="Proteomes" id="UP001174694">
    <property type="component" value="Unassembled WGS sequence"/>
</dbReference>
<reference evidence="2" key="1">
    <citation type="submission" date="2022-07" db="EMBL/GenBank/DDBJ databases">
        <title>Fungi with potential for degradation of polypropylene.</title>
        <authorList>
            <person name="Gostincar C."/>
        </authorList>
    </citation>
    <scope>NUCLEOTIDE SEQUENCE</scope>
    <source>
        <strain evidence="2">EXF-13308</strain>
    </source>
</reference>
<organism evidence="2 3">
    <name type="scientific">Pleurostoma richardsiae</name>
    <dbReference type="NCBI Taxonomy" id="41990"/>
    <lineage>
        <taxon>Eukaryota</taxon>
        <taxon>Fungi</taxon>
        <taxon>Dikarya</taxon>
        <taxon>Ascomycota</taxon>
        <taxon>Pezizomycotina</taxon>
        <taxon>Sordariomycetes</taxon>
        <taxon>Sordariomycetidae</taxon>
        <taxon>Calosphaeriales</taxon>
        <taxon>Pleurostomataceae</taxon>
        <taxon>Pleurostoma</taxon>
    </lineage>
</organism>
<dbReference type="AlphaFoldDB" id="A0AA38RTD8"/>
<feature type="compositionally biased region" description="Low complexity" evidence="1">
    <location>
        <begin position="138"/>
        <end position="149"/>
    </location>
</feature>
<dbReference type="EMBL" id="JANBVO010000001">
    <property type="protein sequence ID" value="KAJ9157773.1"/>
    <property type="molecule type" value="Genomic_DNA"/>
</dbReference>
<evidence type="ECO:0000313" key="3">
    <source>
        <dbReference type="Proteomes" id="UP001174694"/>
    </source>
</evidence>
<feature type="compositionally biased region" description="Polar residues" evidence="1">
    <location>
        <begin position="1"/>
        <end position="15"/>
    </location>
</feature>
<evidence type="ECO:0000256" key="1">
    <source>
        <dbReference type="SAM" id="MobiDB-lite"/>
    </source>
</evidence>
<sequence length="157" mass="17074">MPQSQGGDSNTTTISPDEPLPPASPKPTPSRLPRTLWFLAGGTGRPPTTARFVRMARERRQQEAAAEAWKAARRQALDDTGNEWGGSGLSATVRRMLGVAGRPKDLRRWHREWEKKKRQDAQGDDDGKGVGERDKGQAANEGDAYGAGAAEDRGRPS</sequence>